<proteinExistence type="predicted"/>
<evidence type="ECO:0008006" key="3">
    <source>
        <dbReference type="Google" id="ProtNLM"/>
    </source>
</evidence>
<dbReference type="RefSeq" id="WP_126810003.1">
    <property type="nucleotide sequence ID" value="NZ_NGKA01000025.1"/>
</dbReference>
<name>A0A430ALY3_9ENTE</name>
<evidence type="ECO:0000313" key="1">
    <source>
        <dbReference type="EMBL" id="RSU09131.1"/>
    </source>
</evidence>
<dbReference type="Gene3D" id="3.40.50.11250">
    <property type="entry name" value="Protein of unknown function DUF3013"/>
    <property type="match status" value="1"/>
</dbReference>
<dbReference type="EMBL" id="NGKA01000025">
    <property type="protein sequence ID" value="RSU09131.1"/>
    <property type="molecule type" value="Genomic_DNA"/>
</dbReference>
<accession>A0A430ALY3</accession>
<evidence type="ECO:0000313" key="2">
    <source>
        <dbReference type="Proteomes" id="UP000287605"/>
    </source>
</evidence>
<organism evidence="1 2">
    <name type="scientific">Vagococcus elongatus</name>
    <dbReference type="NCBI Taxonomy" id="180344"/>
    <lineage>
        <taxon>Bacteria</taxon>
        <taxon>Bacillati</taxon>
        <taxon>Bacillota</taxon>
        <taxon>Bacilli</taxon>
        <taxon>Lactobacillales</taxon>
        <taxon>Enterococcaceae</taxon>
        <taxon>Vagococcus</taxon>
    </lineage>
</organism>
<sequence>MKKKNMLEYLDEQLEKKLKDYDFAIDWDRKTHRVTIIVVLYAHNNQSLKVEDLEGVQSEEEVIEFEDALLLYPQGDQGVEEDREDYLTMLPYEGKKGMTQGEIEGIAGYLFQVLELGEEELMDFLQDETKESFELHWDPKKFQSLVDTHMKRKNGQMYYSYPRY</sequence>
<gene>
    <name evidence="1" type="ORF">CBF29_12205</name>
</gene>
<protein>
    <recommendedName>
        <fullName evidence="3">DUF3013 domain-containing protein</fullName>
    </recommendedName>
</protein>
<dbReference type="OrthoDB" id="2165293at2"/>
<keyword evidence="2" id="KW-1185">Reference proteome</keyword>
<dbReference type="AlphaFoldDB" id="A0A430ALY3"/>
<dbReference type="InterPro" id="IPR021380">
    <property type="entry name" value="DUF3013"/>
</dbReference>
<comment type="caution">
    <text evidence="1">The sequence shown here is derived from an EMBL/GenBank/DDBJ whole genome shotgun (WGS) entry which is preliminary data.</text>
</comment>
<dbReference type="Pfam" id="PF11217">
    <property type="entry name" value="DUF3013"/>
    <property type="match status" value="1"/>
</dbReference>
<dbReference type="Proteomes" id="UP000287605">
    <property type="component" value="Unassembled WGS sequence"/>
</dbReference>
<reference evidence="1 2" key="1">
    <citation type="submission" date="2017-05" db="EMBL/GenBank/DDBJ databases">
        <title>Vagococcus spp. assemblies.</title>
        <authorList>
            <person name="Gulvik C.A."/>
        </authorList>
    </citation>
    <scope>NUCLEOTIDE SEQUENCE [LARGE SCALE GENOMIC DNA]</scope>
    <source>
        <strain evidence="1 2">CCUG 51432</strain>
    </source>
</reference>